<reference evidence="3 4" key="1">
    <citation type="submission" date="2017-03" db="EMBL/GenBank/DDBJ databases">
        <title>An alternative strategy for trypanosome survival in the mammalian bloodstream revealed through genome and transcriptome analysis of the ubiquitous bovine parasite Trypanosoma (Megatrypanum) theileri.</title>
        <authorList>
            <person name="Kelly S."/>
            <person name="Ivens A."/>
            <person name="Mott A."/>
            <person name="O'Neill E."/>
            <person name="Emms D."/>
            <person name="Macleod O."/>
            <person name="Voorheis P."/>
            <person name="Matthews J."/>
            <person name="Matthews K."/>
            <person name="Carrington M."/>
        </authorList>
    </citation>
    <scope>NUCLEOTIDE SEQUENCE [LARGE SCALE GENOMIC DNA]</scope>
    <source>
        <strain evidence="3">Edinburgh</strain>
    </source>
</reference>
<evidence type="ECO:0000313" key="3">
    <source>
        <dbReference type="EMBL" id="ORC86918.1"/>
    </source>
</evidence>
<dbReference type="GeneID" id="39987585"/>
<dbReference type="Pfam" id="PF06294">
    <property type="entry name" value="CH_2"/>
    <property type="match status" value="1"/>
</dbReference>
<protein>
    <recommendedName>
        <fullName evidence="2">CH-like domain-containing protein</fullName>
    </recommendedName>
</protein>
<feature type="region of interest" description="Disordered" evidence="1">
    <location>
        <begin position="784"/>
        <end position="811"/>
    </location>
</feature>
<evidence type="ECO:0000313" key="4">
    <source>
        <dbReference type="Proteomes" id="UP000192257"/>
    </source>
</evidence>
<dbReference type="EMBL" id="NBCO01000025">
    <property type="protein sequence ID" value="ORC86918.1"/>
    <property type="molecule type" value="Genomic_DNA"/>
</dbReference>
<gene>
    <name evidence="3" type="ORF">TM35_000252140</name>
</gene>
<name>A0A1X0NQW0_9TRYP</name>
<evidence type="ECO:0000256" key="1">
    <source>
        <dbReference type="SAM" id="MobiDB-lite"/>
    </source>
</evidence>
<dbReference type="GO" id="GO:0005930">
    <property type="term" value="C:axoneme"/>
    <property type="evidence" value="ECO:0007669"/>
    <property type="project" value="TreeGrafter"/>
</dbReference>
<comment type="caution">
    <text evidence="3">The sequence shown here is derived from an EMBL/GenBank/DDBJ whole genome shotgun (WGS) entry which is preliminary data.</text>
</comment>
<dbReference type="GO" id="GO:0008017">
    <property type="term" value="F:microtubule binding"/>
    <property type="evidence" value="ECO:0007669"/>
    <property type="project" value="TreeGrafter"/>
</dbReference>
<dbReference type="Gene3D" id="1.10.418.10">
    <property type="entry name" value="Calponin-like domain"/>
    <property type="match status" value="1"/>
</dbReference>
<organism evidence="3 4">
    <name type="scientific">Trypanosoma theileri</name>
    <dbReference type="NCBI Taxonomy" id="67003"/>
    <lineage>
        <taxon>Eukaryota</taxon>
        <taxon>Discoba</taxon>
        <taxon>Euglenozoa</taxon>
        <taxon>Kinetoplastea</taxon>
        <taxon>Metakinetoplastina</taxon>
        <taxon>Trypanosomatida</taxon>
        <taxon>Trypanosomatidae</taxon>
        <taxon>Trypanosoma</taxon>
    </lineage>
</organism>
<feature type="region of interest" description="Disordered" evidence="1">
    <location>
        <begin position="971"/>
        <end position="999"/>
    </location>
</feature>
<sequence length="999" mass="110286">MSSETGVPREILTWMRGLQLPRTVRNPKRDLSNGFLVALICSRYWPEVSMHSYEDKLSEANKRSNWDMLRREFARNNCPISDRMIDGLIACRDDYANSLLRQLYTHLTGRVIVEAPPLPAPMVETPQTFMTHSNVQAPSTLSIDLSRTSADNSNVVTSRVRELPVRSMAALRGADHVSVPTTTKKRVFQAITDDKISSDLAALAIDDGQGENGKKPPMGFSVSLRRSEVQQTVVRPPPKQEKRKSQSADNKDQKQQQQQQQQVDRPSLGMYVATPEEVIESLVRKQAAGQDWPCARDNATAFTSYFLREEATFSALVQCRVWSSLFSNVNEVMESVFYHGFSLAKVAELFLATPSWISREDEQQQSPHSSQQEQNHWNHQQGRSRLPSSHSSSAKGEIWRKQAPSENYSIPQRYAFVASLLTSMSDADAFITASVYCEDILPHAKVSLCSLEYPIADIHAILLCAALPTDRKLAAKLLPDLLSAVYDALTGLNNIHGRCSFYLLLRSLLIRLSHGMRCSSSRSPFKRSGSVTSVSTLSEDDALTASIIAITGYNIVAALSHESPTVRLVGAHLATALGSTNCCPTMTLFHTVLPLLRESMIGTSILFHCVCAAWLRITVRCLNSPLSDTISTVSEGGEYEGLRTRAIECMVSMVNTLRTTLQMPGSKKMKIHIAEQLALCLDEFSSTSEMRQLFNADELAVSILTTLKTVPEGGATMFLSSPPSEDGRSRSQLGRLGRSRQSSCLYSPLLGPLQVNGSLRDCYPLALAEAVIVVFPPNEGFLSTNVSDKANNKRNSSGLSANTATTSPTADNVSTRQIMAKATALLRKRVVPEETVQRVKWMYRIIVSSRGDSEFPERPVSLTAEAAAMRWSVVMQHMYLEIAVLAAAAEMIFSQKDAMADTAANMIAQIAGMAQQVVLRWYTELHRDGHTLLQSTSNANGNAVRRASATTLNLQERLADAMLWYHKSFGGPAGQEQGQQQDKQRSNSISHRGAGRKMS</sequence>
<dbReference type="AlphaFoldDB" id="A0A1X0NQW0"/>
<dbReference type="PANTHER" id="PTHR12509">
    <property type="entry name" value="SPERMATOGENESIS-ASSOCIATED 4-RELATED"/>
    <property type="match status" value="1"/>
</dbReference>
<dbReference type="InterPro" id="IPR010441">
    <property type="entry name" value="CH_2"/>
</dbReference>
<dbReference type="PANTHER" id="PTHR12509:SF8">
    <property type="entry name" value="SPERMATOGENESIS-ASSOCIATED PROTEIN 4"/>
    <property type="match status" value="1"/>
</dbReference>
<keyword evidence="4" id="KW-1185">Reference proteome</keyword>
<dbReference type="InterPro" id="IPR052111">
    <property type="entry name" value="Spermatogenesis_Ciliary_MAP"/>
</dbReference>
<dbReference type="VEuPathDB" id="TriTrypDB:TM35_000252140"/>
<proteinExistence type="predicted"/>
<dbReference type="OrthoDB" id="62528at2759"/>
<feature type="compositionally biased region" description="Low complexity" evidence="1">
    <location>
        <begin position="364"/>
        <end position="374"/>
    </location>
</feature>
<feature type="region of interest" description="Disordered" evidence="1">
    <location>
        <begin position="714"/>
        <end position="734"/>
    </location>
</feature>
<feature type="compositionally biased region" description="Basic and acidic residues" evidence="1">
    <location>
        <begin position="238"/>
        <end position="254"/>
    </location>
</feature>
<evidence type="ECO:0000259" key="2">
    <source>
        <dbReference type="Pfam" id="PF06294"/>
    </source>
</evidence>
<accession>A0A1X0NQW0</accession>
<feature type="region of interest" description="Disordered" evidence="1">
    <location>
        <begin position="360"/>
        <end position="392"/>
    </location>
</feature>
<dbReference type="InterPro" id="IPR036872">
    <property type="entry name" value="CH_dom_sf"/>
</dbReference>
<dbReference type="Proteomes" id="UP000192257">
    <property type="component" value="Unassembled WGS sequence"/>
</dbReference>
<feature type="domain" description="CH-like" evidence="2">
    <location>
        <begin position="12"/>
        <end position="105"/>
    </location>
</feature>
<feature type="region of interest" description="Disordered" evidence="1">
    <location>
        <begin position="207"/>
        <end position="268"/>
    </location>
</feature>
<dbReference type="GO" id="GO:0051493">
    <property type="term" value="P:regulation of cytoskeleton organization"/>
    <property type="evidence" value="ECO:0007669"/>
    <property type="project" value="TreeGrafter"/>
</dbReference>
<dbReference type="RefSeq" id="XP_028880984.1">
    <property type="nucleotide sequence ID" value="XM_029027805.1"/>
</dbReference>
<feature type="compositionally biased region" description="Polar residues" evidence="1">
    <location>
        <begin position="375"/>
        <end position="387"/>
    </location>
</feature>